<comment type="similarity">
    <text evidence="2">Belongs to the SLC29A/ENT transporter (TC 2.A.57) family.</text>
</comment>
<dbReference type="Proteomes" id="UP000749646">
    <property type="component" value="Unassembled WGS sequence"/>
</dbReference>
<evidence type="ECO:0000256" key="7">
    <source>
        <dbReference type="SAM" id="MobiDB-lite"/>
    </source>
</evidence>
<dbReference type="PANTHER" id="PTHR10332:SF88">
    <property type="entry name" value="EQUILIBRATIVE NUCLEOSIDE TRANSPORTER 1, ISOFORM A"/>
    <property type="match status" value="1"/>
</dbReference>
<evidence type="ECO:0000256" key="4">
    <source>
        <dbReference type="ARBA" id="ARBA00022692"/>
    </source>
</evidence>
<dbReference type="EMBL" id="JAAAHW010006561">
    <property type="protein sequence ID" value="KAF9958494.1"/>
    <property type="molecule type" value="Genomic_DNA"/>
</dbReference>
<evidence type="ECO:0000313" key="10">
    <source>
        <dbReference type="Proteomes" id="UP000749646"/>
    </source>
</evidence>
<evidence type="ECO:0000256" key="8">
    <source>
        <dbReference type="SAM" id="Phobius"/>
    </source>
</evidence>
<evidence type="ECO:0008006" key="11">
    <source>
        <dbReference type="Google" id="ProtNLM"/>
    </source>
</evidence>
<feature type="compositionally biased region" description="Polar residues" evidence="7">
    <location>
        <begin position="146"/>
        <end position="169"/>
    </location>
</feature>
<protein>
    <recommendedName>
        <fullName evidence="11">Equilibrative nucleoside transporter 1</fullName>
    </recommendedName>
</protein>
<keyword evidence="4 8" id="KW-0812">Transmembrane</keyword>
<evidence type="ECO:0000256" key="5">
    <source>
        <dbReference type="ARBA" id="ARBA00022989"/>
    </source>
</evidence>
<sequence length="429" mass="47325">MYGLASKFTGYHVQGVMVGQGLVGAGVPLAQIVTQILSPPKGGRFAGLGDHSHGPGGSHRRKTEGLEYSTFLFFTVALCFTIFSVLAQALLIRLPIYEYYTEDQPRQPIEFLAPPPSPPPISAERRGAAGRRAAAAAATAADGRKVSTSNDGRRNSVASQTSNRTTDTVTPAILEEEDRRHAEEEAVQEGVRRANRFRSSSLGAIVLANDASATRLMQDIYPKRRTHPLMILYISITLIYALTLSLFPSLTGLVESTNMDEYRSRLSGDLFVPFHFLVFNVGDWVGRSLPSIPWFTPDTSHPSRRQQLRYLFSSVARLVFIPIFLTANLPVSPEKRILPLLIQRDEVWFSLMFLFSVTNGYLSSIIMMVGPSFILGGEKRAQAGVRLGFWINTGLAIGSVVSFRVRKLMCVRGGCSTCDELKEGNRHEK</sequence>
<feature type="transmembrane region" description="Helical" evidence="8">
    <location>
        <begin position="347"/>
        <end position="375"/>
    </location>
</feature>
<feature type="region of interest" description="Disordered" evidence="7">
    <location>
        <begin position="108"/>
        <end position="187"/>
    </location>
</feature>
<evidence type="ECO:0000256" key="3">
    <source>
        <dbReference type="ARBA" id="ARBA00022448"/>
    </source>
</evidence>
<gene>
    <name evidence="9" type="ORF">BGZ65_001391</name>
</gene>
<feature type="transmembrane region" description="Helical" evidence="8">
    <location>
        <begin position="71"/>
        <end position="92"/>
    </location>
</feature>
<dbReference type="PANTHER" id="PTHR10332">
    <property type="entry name" value="EQUILIBRATIVE NUCLEOSIDE TRANSPORTER"/>
    <property type="match status" value="1"/>
</dbReference>
<organism evidence="9 10">
    <name type="scientific">Modicella reniformis</name>
    <dbReference type="NCBI Taxonomy" id="1440133"/>
    <lineage>
        <taxon>Eukaryota</taxon>
        <taxon>Fungi</taxon>
        <taxon>Fungi incertae sedis</taxon>
        <taxon>Mucoromycota</taxon>
        <taxon>Mortierellomycotina</taxon>
        <taxon>Mortierellomycetes</taxon>
        <taxon>Mortierellales</taxon>
        <taxon>Mortierellaceae</taxon>
        <taxon>Modicella</taxon>
    </lineage>
</organism>
<dbReference type="GO" id="GO:0015205">
    <property type="term" value="F:nucleobase transmembrane transporter activity"/>
    <property type="evidence" value="ECO:0007669"/>
    <property type="project" value="TreeGrafter"/>
</dbReference>
<dbReference type="GO" id="GO:0034257">
    <property type="term" value="F:nicotinamide riboside transmembrane transporter activity"/>
    <property type="evidence" value="ECO:0007669"/>
    <property type="project" value="TreeGrafter"/>
</dbReference>
<reference evidence="9" key="1">
    <citation type="journal article" date="2020" name="Fungal Divers.">
        <title>Resolving the Mortierellaceae phylogeny through synthesis of multi-gene phylogenetics and phylogenomics.</title>
        <authorList>
            <person name="Vandepol N."/>
            <person name="Liber J."/>
            <person name="Desiro A."/>
            <person name="Na H."/>
            <person name="Kennedy M."/>
            <person name="Barry K."/>
            <person name="Grigoriev I.V."/>
            <person name="Miller A.N."/>
            <person name="O'Donnell K."/>
            <person name="Stajich J.E."/>
            <person name="Bonito G."/>
        </authorList>
    </citation>
    <scope>NUCLEOTIDE SEQUENCE</scope>
    <source>
        <strain evidence="9">MES-2147</strain>
    </source>
</reference>
<proteinExistence type="inferred from homology"/>
<comment type="caution">
    <text evidence="9">The sequence shown here is derived from an EMBL/GenBank/DDBJ whole genome shotgun (WGS) entry which is preliminary data.</text>
</comment>
<dbReference type="OrthoDB" id="10261753at2759"/>
<feature type="transmembrane region" description="Helical" evidence="8">
    <location>
        <begin position="230"/>
        <end position="250"/>
    </location>
</feature>
<dbReference type="GO" id="GO:0005886">
    <property type="term" value="C:plasma membrane"/>
    <property type="evidence" value="ECO:0007669"/>
    <property type="project" value="TreeGrafter"/>
</dbReference>
<evidence type="ECO:0000256" key="1">
    <source>
        <dbReference type="ARBA" id="ARBA00004141"/>
    </source>
</evidence>
<dbReference type="GO" id="GO:0000329">
    <property type="term" value="C:fungal-type vacuole membrane"/>
    <property type="evidence" value="ECO:0007669"/>
    <property type="project" value="TreeGrafter"/>
</dbReference>
<dbReference type="Pfam" id="PF01733">
    <property type="entry name" value="Nucleoside_tran"/>
    <property type="match status" value="1"/>
</dbReference>
<dbReference type="AlphaFoldDB" id="A0A9P6J203"/>
<keyword evidence="5 8" id="KW-1133">Transmembrane helix</keyword>
<name>A0A9P6J203_9FUNG</name>
<evidence type="ECO:0000256" key="6">
    <source>
        <dbReference type="ARBA" id="ARBA00023136"/>
    </source>
</evidence>
<feature type="compositionally biased region" description="Low complexity" evidence="7">
    <location>
        <begin position="130"/>
        <end position="141"/>
    </location>
</feature>
<keyword evidence="3" id="KW-0813">Transport</keyword>
<keyword evidence="6 8" id="KW-0472">Membrane</keyword>
<evidence type="ECO:0000313" key="9">
    <source>
        <dbReference type="EMBL" id="KAF9958494.1"/>
    </source>
</evidence>
<keyword evidence="10" id="KW-1185">Reference proteome</keyword>
<evidence type="ECO:0000256" key="2">
    <source>
        <dbReference type="ARBA" id="ARBA00007965"/>
    </source>
</evidence>
<comment type="subcellular location">
    <subcellularLocation>
        <location evidence="1">Membrane</location>
        <topology evidence="1">Multi-pass membrane protein</topology>
    </subcellularLocation>
</comment>
<accession>A0A9P6J203</accession>
<dbReference type="InterPro" id="IPR002259">
    <property type="entry name" value="Eqnu_transpt"/>
</dbReference>
<feature type="transmembrane region" description="Helical" evidence="8">
    <location>
        <begin position="387"/>
        <end position="405"/>
    </location>
</feature>